<sequence>MKSRIVIASLFLSVFLYSCKDIKKEEAIITEKPETFDVTLNMVVKNDDKFQLYYTDESTLDFDDKKSFFVPVKGSESPQDIVFNFPEDVIPSNLRVDLGSNAKQVPMKFNSFKMSYYDKSFVLKDSLVLVNFVIGDQLQYDKKTGILTPNQGQAEVYDPLLYPQSNLKEEILKLIK</sequence>
<evidence type="ECO:0000313" key="1">
    <source>
        <dbReference type="EMBL" id="RBN49749.1"/>
    </source>
</evidence>
<comment type="caution">
    <text evidence="1">The sequence shown here is derived from an EMBL/GenBank/DDBJ whole genome shotgun (WGS) entry which is preliminary data.</text>
</comment>
<evidence type="ECO:0000313" key="2">
    <source>
        <dbReference type="Proteomes" id="UP000253676"/>
    </source>
</evidence>
<keyword evidence="2" id="KW-1185">Reference proteome</keyword>
<name>A0A366AXZ9_9FLAO</name>
<reference evidence="1 2" key="1">
    <citation type="submission" date="2018-07" db="EMBL/GenBank/DDBJ databases">
        <title>Complete genome sequence of Flavobacterium psychrolimnae LMG 22018.</title>
        <authorList>
            <person name="Kim D.-U."/>
        </authorList>
    </citation>
    <scope>NUCLEOTIDE SEQUENCE [LARGE SCALE GENOMIC DNA]</scope>
    <source>
        <strain evidence="1 2">LMG 22018</strain>
    </source>
</reference>
<protein>
    <recommendedName>
        <fullName evidence="3">Lipoprotein</fullName>
    </recommendedName>
</protein>
<dbReference type="RefSeq" id="WP_113636110.1">
    <property type="nucleotide sequence ID" value="NZ_QNUX01000010.1"/>
</dbReference>
<dbReference type="Proteomes" id="UP000253676">
    <property type="component" value="Unassembled WGS sequence"/>
</dbReference>
<dbReference type="AlphaFoldDB" id="A0A366AXZ9"/>
<accession>A0A366AXZ9</accession>
<proteinExistence type="predicted"/>
<organism evidence="1 2">
    <name type="scientific">Flavobacterium psychrolimnae</name>
    <dbReference type="NCBI Taxonomy" id="249351"/>
    <lineage>
        <taxon>Bacteria</taxon>
        <taxon>Pseudomonadati</taxon>
        <taxon>Bacteroidota</taxon>
        <taxon>Flavobacteriia</taxon>
        <taxon>Flavobacteriales</taxon>
        <taxon>Flavobacteriaceae</taxon>
        <taxon>Flavobacterium</taxon>
    </lineage>
</organism>
<dbReference type="EMBL" id="QNUX01000010">
    <property type="protein sequence ID" value="RBN49749.1"/>
    <property type="molecule type" value="Genomic_DNA"/>
</dbReference>
<dbReference type="OrthoDB" id="1350910at2"/>
<evidence type="ECO:0008006" key="3">
    <source>
        <dbReference type="Google" id="ProtNLM"/>
    </source>
</evidence>
<dbReference type="PROSITE" id="PS51257">
    <property type="entry name" value="PROKAR_LIPOPROTEIN"/>
    <property type="match status" value="1"/>
</dbReference>
<gene>
    <name evidence="1" type="ORF">DR980_11060</name>
</gene>